<evidence type="ECO:0000313" key="1">
    <source>
        <dbReference type="EMBL" id="VVO85881.1"/>
    </source>
</evidence>
<protein>
    <submittedName>
        <fullName evidence="1">Uncharacterized protein</fullName>
    </submittedName>
</protein>
<sequence>MPVEDTGTEIGELAEGEDLELLEAEAVKQGVPVGMLAKRGIQQIFAQRTRPKPMKGIVQAFRR</sequence>
<dbReference type="RefSeq" id="WP_154912247.1">
    <property type="nucleotide sequence ID" value="NZ_CABVIK010000005.1"/>
</dbReference>
<accession>A0A5E7J969</accession>
<gene>
    <name evidence="1" type="ORF">PS870_02052</name>
</gene>
<organism evidence="1 2">
    <name type="scientific">Pseudomonas fluorescens</name>
    <dbReference type="NCBI Taxonomy" id="294"/>
    <lineage>
        <taxon>Bacteria</taxon>
        <taxon>Pseudomonadati</taxon>
        <taxon>Pseudomonadota</taxon>
        <taxon>Gammaproteobacteria</taxon>
        <taxon>Pseudomonadales</taxon>
        <taxon>Pseudomonadaceae</taxon>
        <taxon>Pseudomonas</taxon>
    </lineage>
</organism>
<dbReference type="EMBL" id="CABVIK010000005">
    <property type="protein sequence ID" value="VVO85881.1"/>
    <property type="molecule type" value="Genomic_DNA"/>
</dbReference>
<evidence type="ECO:0000313" key="2">
    <source>
        <dbReference type="Proteomes" id="UP000349468"/>
    </source>
</evidence>
<proteinExistence type="predicted"/>
<dbReference type="AlphaFoldDB" id="A0A5E7J969"/>
<dbReference type="Proteomes" id="UP000349468">
    <property type="component" value="Unassembled WGS sequence"/>
</dbReference>
<name>A0A5E7J969_PSEFL</name>
<reference evidence="1 2" key="1">
    <citation type="submission" date="2019-09" db="EMBL/GenBank/DDBJ databases">
        <authorList>
            <person name="Chandra G."/>
            <person name="Truman W A."/>
        </authorList>
    </citation>
    <scope>NUCLEOTIDE SEQUENCE [LARGE SCALE GENOMIC DNA]</scope>
    <source>
        <strain evidence="1">PS870</strain>
    </source>
</reference>